<accession>A0A226DAU9</accession>
<gene>
    <name evidence="3" type="ORF">Fcan01_23430</name>
</gene>
<organism evidence="3 4">
    <name type="scientific">Folsomia candida</name>
    <name type="common">Springtail</name>
    <dbReference type="NCBI Taxonomy" id="158441"/>
    <lineage>
        <taxon>Eukaryota</taxon>
        <taxon>Metazoa</taxon>
        <taxon>Ecdysozoa</taxon>
        <taxon>Arthropoda</taxon>
        <taxon>Hexapoda</taxon>
        <taxon>Collembola</taxon>
        <taxon>Entomobryomorpha</taxon>
        <taxon>Isotomoidea</taxon>
        <taxon>Isotomidae</taxon>
        <taxon>Proisotominae</taxon>
        <taxon>Folsomia</taxon>
    </lineage>
</organism>
<dbReference type="InterPro" id="IPR012975">
    <property type="entry name" value="NOPS"/>
</dbReference>
<evidence type="ECO:0000256" key="1">
    <source>
        <dbReference type="SAM" id="MobiDB-lite"/>
    </source>
</evidence>
<protein>
    <submittedName>
        <fullName evidence="3">Protein no-on-transient A</fullName>
    </submittedName>
</protein>
<feature type="compositionally biased region" description="Gly residues" evidence="1">
    <location>
        <begin position="231"/>
        <end position="267"/>
    </location>
</feature>
<evidence type="ECO:0000259" key="2">
    <source>
        <dbReference type="Pfam" id="PF08075"/>
    </source>
</evidence>
<dbReference type="Proteomes" id="UP000198287">
    <property type="component" value="Unassembled WGS sequence"/>
</dbReference>
<name>A0A226DAU9_FOLCA</name>
<sequence length="267" mass="28947">MFRNPKVDEGLLEGNLNKREYGKDRELVYYKSREMGPRIAEEGSFEQEYGTKWKALVQEFQEKEKALKVEMVGAIEKLQTQMEMARYDYETEMLRQQLRQREIDHEQQKLRWESRGGGFGGGNNGGFNQNGMGGSGGGGGPITDGGMNQMDTENGGGLSFNLFDSQSNSGALAPPPMPPQGLMQHLQPGEEEMSTGGPTWEIGPFGFNQMSGNFGQPSAIRQNDQRDGRFMGSGGPPRGGMGGPRGGPRGGGGGRGGGFRGGRGGRR</sequence>
<dbReference type="STRING" id="158441.A0A226DAU9"/>
<feature type="compositionally biased region" description="Gly residues" evidence="1">
    <location>
        <begin position="131"/>
        <end position="143"/>
    </location>
</feature>
<keyword evidence="4" id="KW-1185">Reference proteome</keyword>
<feature type="region of interest" description="Disordered" evidence="1">
    <location>
        <begin position="115"/>
        <end position="267"/>
    </location>
</feature>
<feature type="compositionally biased region" description="Gly residues" evidence="1">
    <location>
        <begin position="115"/>
        <end position="125"/>
    </location>
</feature>
<dbReference type="OrthoDB" id="10067824at2759"/>
<dbReference type="EMBL" id="LNIX01000028">
    <property type="protein sequence ID" value="OXA41741.1"/>
    <property type="molecule type" value="Genomic_DNA"/>
</dbReference>
<dbReference type="Gene3D" id="6.10.250.1170">
    <property type="match status" value="1"/>
</dbReference>
<feature type="domain" description="NOPS" evidence="2">
    <location>
        <begin position="10"/>
        <end position="54"/>
    </location>
</feature>
<dbReference type="OMA" id="HYHYLAR"/>
<evidence type="ECO:0000313" key="4">
    <source>
        <dbReference type="Proteomes" id="UP000198287"/>
    </source>
</evidence>
<proteinExistence type="predicted"/>
<reference evidence="3 4" key="1">
    <citation type="submission" date="2015-12" db="EMBL/GenBank/DDBJ databases">
        <title>The genome of Folsomia candida.</title>
        <authorList>
            <person name="Faddeeva A."/>
            <person name="Derks M.F."/>
            <person name="Anvar Y."/>
            <person name="Smit S."/>
            <person name="Van Straalen N."/>
            <person name="Roelofs D."/>
        </authorList>
    </citation>
    <scope>NUCLEOTIDE SEQUENCE [LARGE SCALE GENOMIC DNA]</scope>
    <source>
        <strain evidence="3 4">VU population</strain>
        <tissue evidence="3">Whole body</tissue>
    </source>
</reference>
<dbReference type="AlphaFoldDB" id="A0A226DAU9"/>
<evidence type="ECO:0000313" key="3">
    <source>
        <dbReference type="EMBL" id="OXA41741.1"/>
    </source>
</evidence>
<dbReference type="Pfam" id="PF08075">
    <property type="entry name" value="NOPS"/>
    <property type="match status" value="1"/>
</dbReference>
<feature type="compositionally biased region" description="Polar residues" evidence="1">
    <location>
        <begin position="208"/>
        <end position="222"/>
    </location>
</feature>
<comment type="caution">
    <text evidence="3">The sequence shown here is derived from an EMBL/GenBank/DDBJ whole genome shotgun (WGS) entry which is preliminary data.</text>
</comment>